<evidence type="ECO:0000256" key="1">
    <source>
        <dbReference type="ARBA" id="ARBA00010617"/>
    </source>
</evidence>
<evidence type="ECO:0000256" key="6">
    <source>
        <dbReference type="SAM" id="MobiDB-lite"/>
    </source>
</evidence>
<dbReference type="PANTHER" id="PTHR47955">
    <property type="entry name" value="CYTOCHROME P450 FAMILY 71 PROTEIN"/>
    <property type="match status" value="1"/>
</dbReference>
<dbReference type="Gramene" id="TraesCAD_scaffold_133687_01G000100.1">
    <property type="protein sequence ID" value="TraesCAD_scaffold_133687_01G000100.1"/>
    <property type="gene ID" value="TraesCAD_scaffold_133687_01G000100"/>
</dbReference>
<evidence type="ECO:0000256" key="5">
    <source>
        <dbReference type="ARBA" id="ARBA00023004"/>
    </source>
</evidence>
<keyword evidence="5" id="KW-0408">Iron</keyword>
<dbReference type="SMR" id="A0A3B6QE92"/>
<dbReference type="InterPro" id="IPR001128">
    <property type="entry name" value="Cyt_P450"/>
</dbReference>
<keyword evidence="9" id="KW-1185">Reference proteome</keyword>
<feature type="region of interest" description="Disordered" evidence="6">
    <location>
        <begin position="435"/>
        <end position="473"/>
    </location>
</feature>
<keyword evidence="7" id="KW-0472">Membrane</keyword>
<dbReference type="Gramene" id="TraesKAR6D01G0085680.1">
    <property type="protein sequence ID" value="cds.TraesKAR6D01G0085680.1"/>
    <property type="gene ID" value="TraesKAR6D01G0085680"/>
</dbReference>
<accession>A0A3B6QE92</accession>
<dbReference type="GO" id="GO:0004497">
    <property type="term" value="F:monooxygenase activity"/>
    <property type="evidence" value="ECO:0007669"/>
    <property type="project" value="InterPro"/>
</dbReference>
<evidence type="ECO:0000313" key="8">
    <source>
        <dbReference type="EnsemblPlants" id="TraesCS6D02G130900.1.cds1"/>
    </source>
</evidence>
<dbReference type="PRINTS" id="PR00463">
    <property type="entry name" value="EP450I"/>
</dbReference>
<dbReference type="Gramene" id="TraesLDM6D03G03690800.1">
    <property type="protein sequence ID" value="TraesLDM6D03G03690800.1.CDS1"/>
    <property type="gene ID" value="TraesLDM6D03G03690800"/>
</dbReference>
<reference evidence="8" key="2">
    <citation type="submission" date="2018-10" db="UniProtKB">
        <authorList>
            <consortium name="EnsemblPlants"/>
        </authorList>
    </citation>
    <scope>IDENTIFICATION</scope>
</reference>
<comment type="similarity">
    <text evidence="1">Belongs to the cytochrome P450 family.</text>
</comment>
<evidence type="ECO:0008006" key="10">
    <source>
        <dbReference type="Google" id="ProtNLM"/>
    </source>
</evidence>
<keyword evidence="2 7" id="KW-0812">Transmembrane</keyword>
<dbReference type="GO" id="GO:0016705">
    <property type="term" value="F:oxidoreductase activity, acting on paired donors, with incorporation or reduction of molecular oxygen"/>
    <property type="evidence" value="ECO:0007669"/>
    <property type="project" value="InterPro"/>
</dbReference>
<dbReference type="GO" id="GO:0020037">
    <property type="term" value="F:heme binding"/>
    <property type="evidence" value="ECO:0007669"/>
    <property type="project" value="InterPro"/>
</dbReference>
<dbReference type="Gramene" id="TraesSYM6D03G03634260.1">
    <property type="protein sequence ID" value="TraesSYM6D03G03634260.1.CDS1"/>
    <property type="gene ID" value="TraesSYM6D03G03634260"/>
</dbReference>
<evidence type="ECO:0000256" key="2">
    <source>
        <dbReference type="ARBA" id="ARBA00022692"/>
    </source>
</evidence>
<dbReference type="OrthoDB" id="2789670at2759"/>
<dbReference type="Gramene" id="TraesCLE_scaffold_164132_01G000100.1">
    <property type="protein sequence ID" value="TraesCLE_scaffold_164132_01G000100.1"/>
    <property type="gene ID" value="TraesCLE_scaffold_164132_01G000100"/>
</dbReference>
<organism evidence="8">
    <name type="scientific">Triticum aestivum</name>
    <name type="common">Wheat</name>
    <dbReference type="NCBI Taxonomy" id="4565"/>
    <lineage>
        <taxon>Eukaryota</taxon>
        <taxon>Viridiplantae</taxon>
        <taxon>Streptophyta</taxon>
        <taxon>Embryophyta</taxon>
        <taxon>Tracheophyta</taxon>
        <taxon>Spermatophyta</taxon>
        <taxon>Magnoliopsida</taxon>
        <taxon>Liliopsida</taxon>
        <taxon>Poales</taxon>
        <taxon>Poaceae</taxon>
        <taxon>BOP clade</taxon>
        <taxon>Pooideae</taxon>
        <taxon>Triticodae</taxon>
        <taxon>Triticeae</taxon>
        <taxon>Triticinae</taxon>
        <taxon>Triticum</taxon>
    </lineage>
</organism>
<dbReference type="InterPro" id="IPR036396">
    <property type="entry name" value="Cyt_P450_sf"/>
</dbReference>
<dbReference type="GO" id="GO:0005506">
    <property type="term" value="F:iron ion binding"/>
    <property type="evidence" value="ECO:0007669"/>
    <property type="project" value="InterPro"/>
</dbReference>
<protein>
    <recommendedName>
        <fullName evidence="10">Cytochrome P450</fullName>
    </recommendedName>
</protein>
<dbReference type="PRINTS" id="PR00385">
    <property type="entry name" value="P450"/>
</dbReference>
<feature type="region of interest" description="Disordered" evidence="6">
    <location>
        <begin position="479"/>
        <end position="498"/>
    </location>
</feature>
<evidence type="ECO:0000313" key="9">
    <source>
        <dbReference type="Proteomes" id="UP000019116"/>
    </source>
</evidence>
<dbReference type="Gramene" id="TraesWEE_scaffold_132733_01G000100.1">
    <property type="protein sequence ID" value="TraesWEE_scaffold_132733_01G000100.1"/>
    <property type="gene ID" value="TraesWEE_scaffold_132733_01G000100"/>
</dbReference>
<evidence type="ECO:0000256" key="7">
    <source>
        <dbReference type="SAM" id="Phobius"/>
    </source>
</evidence>
<dbReference type="EnsemblPlants" id="TraesCS6D02G130900.1">
    <property type="protein sequence ID" value="TraesCS6D02G130900.1.cds1"/>
    <property type="gene ID" value="TraesCS6D02G130900"/>
</dbReference>
<dbReference type="Gramene" id="TraesCS6D03G0290700.1">
    <property type="protein sequence ID" value="TraesCS6D03G0290700.1.CDS1"/>
    <property type="gene ID" value="TraesCS6D03G0290700"/>
</dbReference>
<dbReference type="Gene3D" id="1.10.630.10">
    <property type="entry name" value="Cytochrome P450"/>
    <property type="match status" value="1"/>
</dbReference>
<dbReference type="Proteomes" id="UP000019116">
    <property type="component" value="Chromosome 6D"/>
</dbReference>
<dbReference type="AlphaFoldDB" id="A0A3B6QE92"/>
<dbReference type="STRING" id="4565.A0A3B6QE92"/>
<proteinExistence type="inferred from homology"/>
<dbReference type="Gramene" id="TraesCS6D02G130900.1">
    <property type="protein sequence ID" value="TraesCS6D02G130900.1.cds1"/>
    <property type="gene ID" value="TraesCS6D02G130900"/>
</dbReference>
<dbReference type="InterPro" id="IPR002401">
    <property type="entry name" value="Cyt_P450_E_grp-I"/>
</dbReference>
<name>A0A3B6QE92_WHEAT</name>
<dbReference type="PaxDb" id="4565-Traes_6DS_6B110A28A.1"/>
<keyword evidence="3" id="KW-0479">Metal-binding</keyword>
<keyword evidence="4 7" id="KW-1133">Transmembrane helix</keyword>
<dbReference type="PANTHER" id="PTHR47955:SF21">
    <property type="entry name" value="OS06G0642300 PROTEIN"/>
    <property type="match status" value="1"/>
</dbReference>
<dbReference type="SUPFAM" id="SSF48264">
    <property type="entry name" value="Cytochrome P450"/>
    <property type="match status" value="1"/>
</dbReference>
<reference evidence="8" key="1">
    <citation type="submission" date="2018-08" db="EMBL/GenBank/DDBJ databases">
        <authorList>
            <person name="Rossello M."/>
        </authorList>
    </citation>
    <scope>NUCLEOTIDE SEQUENCE [LARGE SCALE GENOMIC DNA]</scope>
    <source>
        <strain evidence="8">cv. Chinese Spring</strain>
    </source>
</reference>
<dbReference type="Pfam" id="PF00067">
    <property type="entry name" value="p450"/>
    <property type="match status" value="1"/>
</dbReference>
<evidence type="ECO:0000256" key="4">
    <source>
        <dbReference type="ARBA" id="ARBA00022989"/>
    </source>
</evidence>
<feature type="compositionally biased region" description="Basic and acidic residues" evidence="6">
    <location>
        <begin position="449"/>
        <end position="460"/>
    </location>
</feature>
<sequence length="570" mass="62440">MANQEAHHHYHHYLVLAIILVLPLLLLVKLRPRKHGGENPPPGPWQLPVIGSLHHLVGALPHRAMRDLAHRLDAPLMLLRLGELRVVVASSAGAAREVMKTHDAAFATRPRTATIRALTRDGLGVAFAPHGAHWREIRKLCVTELLGARRVRSLRGSREAEAASLVASVVASLAASASEPVNVSTLLATYVTDAVVRAVVGDRIGDLRDEFLDRLDEGVKVAAGFSLADLFPSSRLARAFSGAARRAEAHSREMSRLMDGIIAEHRERKRTAGAGDDDRDLLDVLLRIQADGGLRAPLDIGTIRAVITDLFGAGSETSATTLQWAMAELMRSPAALRRAQAEVRGALPGESRVREEVLPELRYLHLVIKETLRLHPAVPLLLPRECTEPQSMLGHDVPKGAMVLVNAWAIGRDTASWGVDAEEFRPERFEEAGGGRLSGGGLRARAVRRRPEDVPRDNVRARRHGARVGEPPLPLRLGAPRRRGWTGHGGGARDHSEEEKRSVAACHRSCATLVYSCTGSFCVRARSCYQSAALLFDALQIPLLRALFHFSYVYIRWLKIEFGPVDFPDS</sequence>
<dbReference type="Gramene" id="TraesROB_scaffold_161329_01G000100.1">
    <property type="protein sequence ID" value="TraesROB_scaffold_161329_01G000100.1"/>
    <property type="gene ID" value="TraesROB_scaffold_161329_01G000100"/>
</dbReference>
<feature type="transmembrane region" description="Helical" evidence="7">
    <location>
        <begin position="12"/>
        <end position="30"/>
    </location>
</feature>
<evidence type="ECO:0000256" key="3">
    <source>
        <dbReference type="ARBA" id="ARBA00022723"/>
    </source>
</evidence>